<evidence type="ECO:0000313" key="20">
    <source>
        <dbReference type="Proteomes" id="UP001283361"/>
    </source>
</evidence>
<gene>
    <name evidence="19" type="ORF">RRG08_017025</name>
</gene>
<dbReference type="PANTHER" id="PTHR10721:SF1">
    <property type="entry name" value="MITOCHONDRIAL IMPORT INNER MEMBRANE TRANSLOCASE SUBUNIT TIM44"/>
    <property type="match status" value="1"/>
</dbReference>
<sequence length="466" mass="53580">MASMHRFIGTLSRLSCQTGSNAPGRVIFNRTLKTDSSTCNASKNNNMQVPQRHVILQSNWTETINFQQRHMSSKNFFQTVIDNAKQEFKKNKEMKESIAKFKEETQKLEESEALKQARKKFEAIEEETLKSSTAIKKSLDDLKEKVAETVEEAQKSSEFVKKGMEMTSKTAYKAAETIQKSSQAIGQSDAFKQISEGVKSAKEEFDEITLSRAKHYKAPEKLMKRSELSMRPQDKREVEADDESMGMVLHKDSRFYQSWQNFKDNNPYVNKLFDLKVKYDESDNVMVRATRFFTDKIGQVFGGMFTKTEMSEVLTEICKVDPDFNREKFIRLCETEIIPNILEAMIRGDLDVLKDWCFEAPYNTLAHPVEQAKKAFYTFDSKVLDVSHADIIAGKIMEQGPVLVINFNAQQIMVVRDAKGKVVEGDPDKILRIIYVWALCRDQEEFNPRAAWKLIDMSASSSEQWL</sequence>
<evidence type="ECO:0000256" key="6">
    <source>
        <dbReference type="ARBA" id="ARBA00022792"/>
    </source>
</evidence>
<dbReference type="InterPro" id="IPR007379">
    <property type="entry name" value="Tim44-like_dom"/>
</dbReference>
<keyword evidence="8 16" id="KW-0653">Protein transport</keyword>
<evidence type="ECO:0000256" key="1">
    <source>
        <dbReference type="ARBA" id="ARBA00004443"/>
    </source>
</evidence>
<evidence type="ECO:0000256" key="7">
    <source>
        <dbReference type="ARBA" id="ARBA00022840"/>
    </source>
</evidence>
<evidence type="ECO:0000256" key="11">
    <source>
        <dbReference type="ARBA" id="ARBA00023128"/>
    </source>
</evidence>
<evidence type="ECO:0000256" key="13">
    <source>
        <dbReference type="ARBA" id="ARBA00057148"/>
    </source>
</evidence>
<dbReference type="GO" id="GO:0005524">
    <property type="term" value="F:ATP binding"/>
    <property type="evidence" value="ECO:0007669"/>
    <property type="project" value="UniProtKB-KW"/>
</dbReference>
<evidence type="ECO:0000256" key="3">
    <source>
        <dbReference type="ARBA" id="ARBA00022448"/>
    </source>
</evidence>
<dbReference type="SMART" id="SM00978">
    <property type="entry name" value="Tim44"/>
    <property type="match status" value="1"/>
</dbReference>
<dbReference type="Pfam" id="PF04280">
    <property type="entry name" value="Tim44"/>
    <property type="match status" value="1"/>
</dbReference>
<keyword evidence="3 16" id="KW-0813">Transport</keyword>
<dbReference type="SUPFAM" id="SSF54427">
    <property type="entry name" value="NTF2-like"/>
    <property type="match status" value="1"/>
</dbReference>
<comment type="caution">
    <text evidence="19">The sequence shown here is derived from an EMBL/GenBank/DDBJ whole genome shotgun (WGS) entry which is preliminary data.</text>
</comment>
<reference evidence="19" key="1">
    <citation type="journal article" date="2023" name="G3 (Bethesda)">
        <title>A reference genome for the long-term kleptoplast-retaining sea slug Elysia crispata morphotype clarki.</title>
        <authorList>
            <person name="Eastman K.E."/>
            <person name="Pendleton A.L."/>
            <person name="Shaikh M.A."/>
            <person name="Suttiyut T."/>
            <person name="Ogas R."/>
            <person name="Tomko P."/>
            <person name="Gavelis G."/>
            <person name="Widhalm J.R."/>
            <person name="Wisecaver J.H."/>
        </authorList>
    </citation>
    <scope>NUCLEOTIDE SEQUENCE</scope>
    <source>
        <strain evidence="19">ECLA1</strain>
    </source>
</reference>
<accession>A0AAE0XZC7</accession>
<evidence type="ECO:0000256" key="4">
    <source>
        <dbReference type="ARBA" id="ARBA00022553"/>
    </source>
</evidence>
<dbReference type="FunFam" id="3.10.450.240:FF:000001">
    <property type="entry name" value="Mitochondrial import inner membrane translocase subunit TIM44"/>
    <property type="match status" value="1"/>
</dbReference>
<protein>
    <recommendedName>
        <fullName evidence="15 16">Mitochondrial import inner membrane translocase subunit TIM44</fullName>
    </recommendedName>
</protein>
<keyword evidence="5" id="KW-0547">Nucleotide-binding</keyword>
<keyword evidence="11 16" id="KW-0496">Mitochondrion</keyword>
<feature type="coiled-coil region" evidence="17">
    <location>
        <begin position="84"/>
        <end position="156"/>
    </location>
</feature>
<dbReference type="AlphaFoldDB" id="A0AAE0XZC7"/>
<feature type="domain" description="Tim44-like" evidence="18">
    <location>
        <begin position="310"/>
        <end position="459"/>
    </location>
</feature>
<proteinExistence type="inferred from homology"/>
<dbReference type="GO" id="GO:0005743">
    <property type="term" value="C:mitochondrial inner membrane"/>
    <property type="evidence" value="ECO:0007669"/>
    <property type="project" value="UniProtKB-SubCell"/>
</dbReference>
<evidence type="ECO:0000256" key="12">
    <source>
        <dbReference type="ARBA" id="ARBA00023136"/>
    </source>
</evidence>
<evidence type="ECO:0000259" key="18">
    <source>
        <dbReference type="SMART" id="SM00978"/>
    </source>
</evidence>
<evidence type="ECO:0000256" key="9">
    <source>
        <dbReference type="ARBA" id="ARBA00022946"/>
    </source>
</evidence>
<dbReference type="InterPro" id="IPR017303">
    <property type="entry name" value="Tim44"/>
</dbReference>
<keyword evidence="4" id="KW-0597">Phosphoprotein</keyword>
<keyword evidence="20" id="KW-1185">Reference proteome</keyword>
<evidence type="ECO:0000256" key="17">
    <source>
        <dbReference type="SAM" id="Coils"/>
    </source>
</evidence>
<keyword evidence="12 16" id="KW-0472">Membrane</keyword>
<keyword evidence="6 16" id="KW-0999">Mitochondrion inner membrane</keyword>
<dbReference type="InterPro" id="IPR032710">
    <property type="entry name" value="NTF2-like_dom_sf"/>
</dbReference>
<evidence type="ECO:0000256" key="15">
    <source>
        <dbReference type="ARBA" id="ARBA00074309"/>
    </source>
</evidence>
<evidence type="ECO:0000256" key="16">
    <source>
        <dbReference type="PIRNR" id="PIRNR037871"/>
    </source>
</evidence>
<keyword evidence="9" id="KW-0809">Transit peptide</keyword>
<keyword evidence="10 16" id="KW-0811">Translocation</keyword>
<evidence type="ECO:0000256" key="8">
    <source>
        <dbReference type="ARBA" id="ARBA00022927"/>
    </source>
</evidence>
<dbReference type="PANTHER" id="PTHR10721">
    <property type="entry name" value="MITOCHONDRIAL IMPORT INNER MEMBRANE TRANSLOCASE SUBUNIT TIM44"/>
    <property type="match status" value="1"/>
</dbReference>
<comment type="subunit">
    <text evidence="14">Probable component of the PAM complex at least composed of a mitochondrial HSP70 protein, GRPEL1 or GRPEL2, TIMM44, TIMM16/PAM16 and TIMM14/DNAJC19. The complex interacts with the TIMM23 component of the TIM23 complex. Interacts with SLC25A4/ANT1 and SLC25A5/ANT2; leading to inhibit the presequence translocase TIMM23, thereby promoting stabilization of PINK1.</text>
</comment>
<evidence type="ECO:0000313" key="19">
    <source>
        <dbReference type="EMBL" id="KAK3726718.1"/>
    </source>
</evidence>
<comment type="similarity">
    <text evidence="2 16">Belongs to the Tim44 family.</text>
</comment>
<dbReference type="GO" id="GO:0030150">
    <property type="term" value="P:protein import into mitochondrial matrix"/>
    <property type="evidence" value="ECO:0007669"/>
    <property type="project" value="InterPro"/>
</dbReference>
<evidence type="ECO:0000256" key="2">
    <source>
        <dbReference type="ARBA" id="ARBA00009597"/>
    </source>
</evidence>
<dbReference type="Proteomes" id="UP001283361">
    <property type="component" value="Unassembled WGS sequence"/>
</dbReference>
<name>A0AAE0XZC7_9GAST</name>
<dbReference type="EMBL" id="JAWDGP010007289">
    <property type="protein sequence ID" value="KAK3726718.1"/>
    <property type="molecule type" value="Genomic_DNA"/>
</dbReference>
<keyword evidence="17" id="KW-0175">Coiled coil</keyword>
<organism evidence="19 20">
    <name type="scientific">Elysia crispata</name>
    <name type="common">lettuce slug</name>
    <dbReference type="NCBI Taxonomy" id="231223"/>
    <lineage>
        <taxon>Eukaryota</taxon>
        <taxon>Metazoa</taxon>
        <taxon>Spiralia</taxon>
        <taxon>Lophotrochozoa</taxon>
        <taxon>Mollusca</taxon>
        <taxon>Gastropoda</taxon>
        <taxon>Heterobranchia</taxon>
        <taxon>Euthyneura</taxon>
        <taxon>Panpulmonata</taxon>
        <taxon>Sacoglossa</taxon>
        <taxon>Placobranchoidea</taxon>
        <taxon>Plakobranchidae</taxon>
        <taxon>Elysia</taxon>
    </lineage>
</organism>
<evidence type="ECO:0000256" key="14">
    <source>
        <dbReference type="ARBA" id="ARBA00063163"/>
    </source>
</evidence>
<comment type="subcellular location">
    <subcellularLocation>
        <location evidence="1">Mitochondrion inner membrane</location>
        <topology evidence="1">Peripheral membrane protein</topology>
        <orientation evidence="1">Matrix side</orientation>
    </subcellularLocation>
</comment>
<dbReference type="Gene3D" id="3.10.450.240">
    <property type="match status" value="1"/>
</dbReference>
<keyword evidence="7" id="KW-0067">ATP-binding</keyword>
<dbReference type="InterPro" id="IPR039544">
    <property type="entry name" value="Tim44-like"/>
</dbReference>
<dbReference type="GO" id="GO:0051087">
    <property type="term" value="F:protein-folding chaperone binding"/>
    <property type="evidence" value="ECO:0007669"/>
    <property type="project" value="InterPro"/>
</dbReference>
<evidence type="ECO:0000256" key="5">
    <source>
        <dbReference type="ARBA" id="ARBA00022741"/>
    </source>
</evidence>
<comment type="function">
    <text evidence="13">Essential component of the PAM complex, a complex required for the translocation of transit peptide-containing proteins from the inner membrane into the mitochondrial matrix in an ATP-dependent manner. Recruits mitochondrial HSP70 to drive protein translocation into the matrix using ATP as an energy source.</text>
</comment>
<dbReference type="PIRSF" id="PIRSF037871">
    <property type="entry name" value="TIM44"/>
    <property type="match status" value="1"/>
</dbReference>
<evidence type="ECO:0000256" key="10">
    <source>
        <dbReference type="ARBA" id="ARBA00023010"/>
    </source>
</evidence>